<dbReference type="Proteomes" id="UP000034371">
    <property type="component" value="Unassembled WGS sequence"/>
</dbReference>
<name>A0A0G1A136_9BACT</name>
<evidence type="ECO:0000313" key="5">
    <source>
        <dbReference type="EMBL" id="KKS19083.1"/>
    </source>
</evidence>
<proteinExistence type="predicted"/>
<dbReference type="Pfam" id="PF00331">
    <property type="entry name" value="Glyco_hydro_10"/>
    <property type="match status" value="1"/>
</dbReference>
<keyword evidence="1" id="KW-0378">Hydrolase</keyword>
<feature type="domain" description="GH10" evidence="4">
    <location>
        <begin position="64"/>
        <end position="155"/>
    </location>
</feature>
<keyword evidence="3" id="KW-0624">Polysaccharide degradation</keyword>
<evidence type="ECO:0000256" key="2">
    <source>
        <dbReference type="ARBA" id="ARBA00023277"/>
    </source>
</evidence>
<accession>A0A0G1A136</accession>
<comment type="caution">
    <text evidence="5">The sequence shown here is derived from an EMBL/GenBank/DDBJ whole genome shotgun (WGS) entry which is preliminary data.</text>
</comment>
<dbReference type="GO" id="GO:0000272">
    <property type="term" value="P:polysaccharide catabolic process"/>
    <property type="evidence" value="ECO:0007669"/>
    <property type="project" value="UniProtKB-KW"/>
</dbReference>
<evidence type="ECO:0000259" key="4">
    <source>
        <dbReference type="Pfam" id="PF00331"/>
    </source>
</evidence>
<keyword evidence="2" id="KW-0119">Carbohydrate metabolism</keyword>
<dbReference type="SUPFAM" id="SSF51445">
    <property type="entry name" value="(Trans)glycosidases"/>
    <property type="match status" value="1"/>
</dbReference>
<evidence type="ECO:0000256" key="1">
    <source>
        <dbReference type="ARBA" id="ARBA00022801"/>
    </source>
</evidence>
<evidence type="ECO:0000313" key="6">
    <source>
        <dbReference type="Proteomes" id="UP000034371"/>
    </source>
</evidence>
<protein>
    <recommendedName>
        <fullName evidence="4">GH10 domain-containing protein</fullName>
    </recommendedName>
</protein>
<dbReference type="InterPro" id="IPR001000">
    <property type="entry name" value="GH10_dom"/>
</dbReference>
<gene>
    <name evidence="5" type="ORF">UU78_C0094G0006</name>
</gene>
<evidence type="ECO:0000256" key="3">
    <source>
        <dbReference type="ARBA" id="ARBA00023326"/>
    </source>
</evidence>
<reference evidence="5 6" key="1">
    <citation type="journal article" date="2015" name="Nature">
        <title>rRNA introns, odd ribosomes, and small enigmatic genomes across a large radiation of phyla.</title>
        <authorList>
            <person name="Brown C.T."/>
            <person name="Hug L.A."/>
            <person name="Thomas B.C."/>
            <person name="Sharon I."/>
            <person name="Castelle C.J."/>
            <person name="Singh A."/>
            <person name="Wilkins M.J."/>
            <person name="Williams K.H."/>
            <person name="Banfield J.F."/>
        </authorList>
    </citation>
    <scope>NUCLEOTIDE SEQUENCE [LARGE SCALE GENOMIC DNA]</scope>
</reference>
<sequence>MKKNIKKILLGLAVLFLILVGYFFIGSAPRAEKIAWGVNFSQRHAEYLGLDWQKTYLKIKITSQWDLIEPQERKYNFNDLDWQIRIAEEKGASVFLVMGIKTGRWPECRIPDWAQGLKKSEQQEKVLNLLKEIVLRYRDSENIWAWQVENEPFFPFGECPWTDKEFLKKEIALAKSLDASRPVIVSDTGEFSFWITAAKLGDIVSTTLHRRVWFKEIRTYFAYPLKPVFYWRKSQIIKNFFNKEVIGGELQSEPWCEQGIRDCSLEEQGKTMNLQFFQENIEFARSTGLDTFYLWGAEWWYWLKETKANPEIWNEAKKLFK</sequence>
<dbReference type="InterPro" id="IPR017853">
    <property type="entry name" value="GH"/>
</dbReference>
<dbReference type="GO" id="GO:0004553">
    <property type="term" value="F:hydrolase activity, hydrolyzing O-glycosyl compounds"/>
    <property type="evidence" value="ECO:0007669"/>
    <property type="project" value="InterPro"/>
</dbReference>
<organism evidence="5 6">
    <name type="scientific">Candidatus Roizmanbacteria bacterium GW2011_GWC2_41_7</name>
    <dbReference type="NCBI Taxonomy" id="1618487"/>
    <lineage>
        <taxon>Bacteria</taxon>
        <taxon>Candidatus Roizmaniibacteriota</taxon>
    </lineage>
</organism>
<dbReference type="EMBL" id="LCBY01000094">
    <property type="protein sequence ID" value="KKS19083.1"/>
    <property type="molecule type" value="Genomic_DNA"/>
</dbReference>
<dbReference type="Gene3D" id="3.20.20.80">
    <property type="entry name" value="Glycosidases"/>
    <property type="match status" value="1"/>
</dbReference>
<dbReference type="AlphaFoldDB" id="A0A0G1A136"/>